<organism evidence="1 2">
    <name type="scientific">Pan troglodytes</name>
    <name type="common">Chimpanzee</name>
    <dbReference type="NCBI Taxonomy" id="9598"/>
    <lineage>
        <taxon>Eukaryota</taxon>
        <taxon>Metazoa</taxon>
        <taxon>Chordata</taxon>
        <taxon>Craniata</taxon>
        <taxon>Vertebrata</taxon>
        <taxon>Euteleostomi</taxon>
        <taxon>Mammalia</taxon>
        <taxon>Eutheria</taxon>
        <taxon>Euarchontoglires</taxon>
        <taxon>Primates</taxon>
        <taxon>Haplorrhini</taxon>
        <taxon>Catarrhini</taxon>
        <taxon>Hominidae</taxon>
        <taxon>Pan</taxon>
    </lineage>
</organism>
<comment type="caution">
    <text evidence="1">The sequence shown here is derived from an EMBL/GenBank/DDBJ whole genome shotgun (WGS) entry which is preliminary data.</text>
</comment>
<dbReference type="AlphaFoldDB" id="A0A2J8JUG1"/>
<name>A0A2J8JUG1_PANTR</name>
<proteinExistence type="predicted"/>
<reference evidence="1 2" key="1">
    <citation type="submission" date="2017-12" db="EMBL/GenBank/DDBJ databases">
        <title>High-resolution comparative analysis of great ape genomes.</title>
        <authorList>
            <person name="Pollen A."/>
            <person name="Hastie A."/>
            <person name="Hormozdiari F."/>
            <person name="Dougherty M."/>
            <person name="Liu R."/>
            <person name="Chaisson M."/>
            <person name="Hoppe E."/>
            <person name="Hill C."/>
            <person name="Pang A."/>
            <person name="Hillier L."/>
            <person name="Baker C."/>
            <person name="Armstrong J."/>
            <person name="Shendure J."/>
            <person name="Paten B."/>
            <person name="Wilson R."/>
            <person name="Chao H."/>
            <person name="Schneider V."/>
            <person name="Ventura M."/>
            <person name="Kronenberg Z."/>
            <person name="Murali S."/>
            <person name="Gordon D."/>
            <person name="Cantsilieris S."/>
            <person name="Munson K."/>
            <person name="Nelson B."/>
            <person name="Raja A."/>
            <person name="Underwood J."/>
            <person name="Diekhans M."/>
            <person name="Fiddes I."/>
            <person name="Haussler D."/>
            <person name="Eichler E."/>
        </authorList>
    </citation>
    <scope>NUCLEOTIDE SEQUENCE [LARGE SCALE GENOMIC DNA]</scope>
    <source>
        <strain evidence="1">Yerkes chimp pedigree #C0471</strain>
    </source>
</reference>
<accession>A0A2J8JUG1</accession>
<dbReference type="EMBL" id="NBAG03000423">
    <property type="protein sequence ID" value="PNI26403.1"/>
    <property type="molecule type" value="Genomic_DNA"/>
</dbReference>
<evidence type="ECO:0000313" key="2">
    <source>
        <dbReference type="Proteomes" id="UP000236370"/>
    </source>
</evidence>
<dbReference type="InterPro" id="IPR014756">
    <property type="entry name" value="Ig_E-set"/>
</dbReference>
<protein>
    <submittedName>
        <fullName evidence="1">TRIM45 isoform 1</fullName>
    </submittedName>
</protein>
<dbReference type="SUPFAM" id="SSF81296">
    <property type="entry name" value="E set domains"/>
    <property type="match status" value="1"/>
</dbReference>
<sequence>TVWVCIKEQHVQGSPFTVTVRRKHRPHSGVFHCCTFCSSGGQKTARCACGGTMPGGYLGCGHGHKGHPGHPHWSCCGKFNEKSECTWTGGQSAPRSLLRTVAL</sequence>
<dbReference type="Proteomes" id="UP000236370">
    <property type="component" value="Unassembled WGS sequence"/>
</dbReference>
<gene>
    <name evidence="1" type="ORF">CK820_G0044263</name>
</gene>
<feature type="non-terminal residue" evidence="1">
    <location>
        <position position="1"/>
    </location>
</feature>
<evidence type="ECO:0000313" key="1">
    <source>
        <dbReference type="EMBL" id="PNI26403.1"/>
    </source>
</evidence>